<evidence type="ECO:0008006" key="3">
    <source>
        <dbReference type="Google" id="ProtNLM"/>
    </source>
</evidence>
<dbReference type="STRING" id="1760988.SAMN02949497_2083"/>
<protein>
    <recommendedName>
        <fullName evidence="3">YfiR family protein</fullName>
    </recommendedName>
</protein>
<reference evidence="1 2" key="1">
    <citation type="submission" date="2016-12" db="EMBL/GenBank/DDBJ databases">
        <authorList>
            <person name="Song W.-J."/>
            <person name="Kurnit D.M."/>
        </authorList>
    </citation>
    <scope>NUCLEOTIDE SEQUENCE [LARGE SCALE GENOMIC DNA]</scope>
    <source>
        <strain evidence="1 2">175</strain>
    </source>
</reference>
<evidence type="ECO:0000313" key="1">
    <source>
        <dbReference type="EMBL" id="SMF94750.1"/>
    </source>
</evidence>
<dbReference type="AlphaFoldDB" id="A0A1Y6CWY3"/>
<dbReference type="Proteomes" id="UP000192923">
    <property type="component" value="Unassembled WGS sequence"/>
</dbReference>
<dbReference type="InterPro" id="IPR025293">
    <property type="entry name" value="YfiR/HmsC-like"/>
</dbReference>
<name>A0A1Y6CWY3_9GAMM</name>
<dbReference type="RefSeq" id="WP_176225184.1">
    <property type="nucleotide sequence ID" value="NZ_FXAM01000001.1"/>
</dbReference>
<organism evidence="1 2">
    <name type="scientific">Methylomagnum ishizawai</name>
    <dbReference type="NCBI Taxonomy" id="1760988"/>
    <lineage>
        <taxon>Bacteria</taxon>
        <taxon>Pseudomonadati</taxon>
        <taxon>Pseudomonadota</taxon>
        <taxon>Gammaproteobacteria</taxon>
        <taxon>Methylococcales</taxon>
        <taxon>Methylococcaceae</taxon>
        <taxon>Methylomagnum</taxon>
    </lineage>
</organism>
<sequence length="171" mass="18314">MIAMVLVLITYPVSAGSDISSEYKVKAAILVNLAKFTEWPRGILADSAPLTICLVGEPIMAALLTEVSGKTIYNHEIKVLALIAAADHGFGSCQVLFMGLPASAQAETLLNKIMDRPILTVSDIPGFARQGGMIELVRKDDHLGFDINLGKARKAGLMLRAQLLALAKIIE</sequence>
<evidence type="ECO:0000313" key="2">
    <source>
        <dbReference type="Proteomes" id="UP000192923"/>
    </source>
</evidence>
<dbReference type="EMBL" id="FXAM01000001">
    <property type="protein sequence ID" value="SMF94750.1"/>
    <property type="molecule type" value="Genomic_DNA"/>
</dbReference>
<keyword evidence="2" id="KW-1185">Reference proteome</keyword>
<gene>
    <name evidence="1" type="ORF">SAMN02949497_2083</name>
</gene>
<accession>A0A1Y6CWY3</accession>
<proteinExistence type="predicted"/>
<dbReference type="Pfam" id="PF13689">
    <property type="entry name" value="DUF4154"/>
    <property type="match status" value="1"/>
</dbReference>